<dbReference type="InterPro" id="IPR000096">
    <property type="entry name" value="Serum_amyloid_A"/>
</dbReference>
<reference evidence="4" key="1">
    <citation type="submission" date="2025-08" db="UniProtKB">
        <authorList>
            <consortium name="RefSeq"/>
        </authorList>
    </citation>
    <scope>IDENTIFICATION</scope>
</reference>
<gene>
    <name evidence="4" type="primary">LOC101401268</name>
</gene>
<dbReference type="PANTHER" id="PTHR23424">
    <property type="entry name" value="SERUM AMYLOID A"/>
    <property type="match status" value="1"/>
</dbReference>
<dbReference type="Proteomes" id="UP000694910">
    <property type="component" value="Unplaced"/>
</dbReference>
<dbReference type="SMART" id="SM00197">
    <property type="entry name" value="SAA"/>
    <property type="match status" value="1"/>
</dbReference>
<organism evidence="3 4">
    <name type="scientific">Ceratotherium simum simum</name>
    <name type="common">Southern white rhinoceros</name>
    <dbReference type="NCBI Taxonomy" id="73337"/>
    <lineage>
        <taxon>Eukaryota</taxon>
        <taxon>Metazoa</taxon>
        <taxon>Chordata</taxon>
        <taxon>Craniata</taxon>
        <taxon>Vertebrata</taxon>
        <taxon>Euteleostomi</taxon>
        <taxon>Mammalia</taxon>
        <taxon>Eutheria</taxon>
        <taxon>Laurasiatheria</taxon>
        <taxon>Perissodactyla</taxon>
        <taxon>Rhinocerotidae</taxon>
        <taxon>Ceratotherium</taxon>
    </lineage>
</organism>
<sequence>MKWKVRRADPKQGAARVTLREMDQNHEQLTAVAVAGEGEGGGSEAAQKSIRYPTPRCLSKAWSGLDTKVHFGYFVSFPGTWDLLGAYWDMREANYQHSARYFHAGGSYDAAQRGPGGVWAAKVISNVREYLQGLLNQDYFGSSSYGLRDLKSNQKAEEWGRSGNDPEHFRPAGLAEKYRAPSSLCCHGTRL</sequence>
<evidence type="ECO:0000256" key="2">
    <source>
        <dbReference type="RuleBase" id="RU000539"/>
    </source>
</evidence>
<dbReference type="RefSeq" id="XP_014642428.1">
    <property type="nucleotide sequence ID" value="XM_014786942.1"/>
</dbReference>
<dbReference type="PRINTS" id="PR00306">
    <property type="entry name" value="SERUMAMYLOID"/>
</dbReference>
<protein>
    <recommendedName>
        <fullName evidence="2">Serum amyloid A protein</fullName>
    </recommendedName>
</protein>
<name>A0ABM1CS97_CERSS</name>
<evidence type="ECO:0000256" key="1">
    <source>
        <dbReference type="ARBA" id="ARBA00007745"/>
    </source>
</evidence>
<dbReference type="Pfam" id="PF00277">
    <property type="entry name" value="SAA"/>
    <property type="match status" value="1"/>
</dbReference>
<dbReference type="GeneID" id="101401268"/>
<proteinExistence type="inferred from homology"/>
<accession>A0ABM1CS97</accession>
<keyword evidence="3" id="KW-1185">Reference proteome</keyword>
<comment type="similarity">
    <text evidence="1 2">Belongs to the SAA family.</text>
</comment>
<comment type="function">
    <text evidence="2">Major acute phase reactant. Apolipoprotein of the HDL complex.</text>
</comment>
<dbReference type="InterPro" id="IPR052464">
    <property type="entry name" value="Synovial_Prolif_Regulator"/>
</dbReference>
<keyword evidence="2" id="KW-0011">Acute phase</keyword>
<dbReference type="Gene3D" id="1.10.132.110">
    <property type="entry name" value="Serum amyloid A protein"/>
    <property type="match status" value="1"/>
</dbReference>
<dbReference type="PANTHER" id="PTHR23424:SF29">
    <property type="entry name" value="SERUM AMYLOID A PROTEIN"/>
    <property type="match status" value="1"/>
</dbReference>
<keyword evidence="2" id="KW-0345">HDL</keyword>
<evidence type="ECO:0000313" key="4">
    <source>
        <dbReference type="RefSeq" id="XP_014642428.1"/>
    </source>
</evidence>
<evidence type="ECO:0000313" key="3">
    <source>
        <dbReference type="Proteomes" id="UP000694910"/>
    </source>
</evidence>